<dbReference type="AlphaFoldDB" id="A0A1F5LPC9"/>
<gene>
    <name evidence="1" type="ORF">PENARI_c005G01511</name>
</gene>
<evidence type="ECO:0000313" key="1">
    <source>
        <dbReference type="EMBL" id="OGE54751.1"/>
    </source>
</evidence>
<keyword evidence="2" id="KW-1185">Reference proteome</keyword>
<reference evidence="1 2" key="1">
    <citation type="journal article" date="2016" name="Sci. Rep.">
        <title>Penicillium arizonense, a new, genome sequenced fungal species, reveals a high chemical diversity in secreted metabolites.</title>
        <authorList>
            <person name="Grijseels S."/>
            <person name="Nielsen J.C."/>
            <person name="Randelovic M."/>
            <person name="Nielsen J."/>
            <person name="Nielsen K.F."/>
            <person name="Workman M."/>
            <person name="Frisvad J.C."/>
        </authorList>
    </citation>
    <scope>NUCLEOTIDE SEQUENCE [LARGE SCALE GENOMIC DNA]</scope>
    <source>
        <strain evidence="1 2">CBS 141311</strain>
    </source>
</reference>
<dbReference type="RefSeq" id="XP_022490183.1">
    <property type="nucleotide sequence ID" value="XM_022629585.1"/>
</dbReference>
<dbReference type="GeneID" id="34574319"/>
<organism evidence="1 2">
    <name type="scientific">Penicillium arizonense</name>
    <dbReference type="NCBI Taxonomy" id="1835702"/>
    <lineage>
        <taxon>Eukaryota</taxon>
        <taxon>Fungi</taxon>
        <taxon>Dikarya</taxon>
        <taxon>Ascomycota</taxon>
        <taxon>Pezizomycotina</taxon>
        <taxon>Eurotiomycetes</taxon>
        <taxon>Eurotiomycetidae</taxon>
        <taxon>Eurotiales</taxon>
        <taxon>Aspergillaceae</taxon>
        <taxon>Penicillium</taxon>
    </lineage>
</organism>
<comment type="caution">
    <text evidence="1">The sequence shown here is derived from an EMBL/GenBank/DDBJ whole genome shotgun (WGS) entry which is preliminary data.</text>
</comment>
<evidence type="ECO:0000313" key="2">
    <source>
        <dbReference type="Proteomes" id="UP000177622"/>
    </source>
</evidence>
<name>A0A1F5LPC9_PENAI</name>
<dbReference type="EMBL" id="LXJU01000005">
    <property type="protein sequence ID" value="OGE54751.1"/>
    <property type="molecule type" value="Genomic_DNA"/>
</dbReference>
<sequence>MSVESTTGNESTAYHQLETEGLCERGLVPDFYGTITGTPALLRI</sequence>
<proteinExistence type="predicted"/>
<dbReference type="Proteomes" id="UP000177622">
    <property type="component" value="Unassembled WGS sequence"/>
</dbReference>
<dbReference type="OrthoDB" id="4185642at2759"/>
<protein>
    <submittedName>
        <fullName evidence="1">Uncharacterized protein</fullName>
    </submittedName>
</protein>
<accession>A0A1F5LPC9</accession>